<evidence type="ECO:0000313" key="1">
    <source>
        <dbReference type="EMBL" id="AVP57903.1"/>
    </source>
</evidence>
<name>A0A2P1NLI9_9BURK</name>
<keyword evidence="2" id="KW-1185">Reference proteome</keyword>
<dbReference type="EMBL" id="CP027792">
    <property type="protein sequence ID" value="AVP57903.1"/>
    <property type="molecule type" value="Genomic_DNA"/>
</dbReference>
<evidence type="ECO:0000313" key="2">
    <source>
        <dbReference type="Proteomes" id="UP000241829"/>
    </source>
</evidence>
<dbReference type="OrthoDB" id="8901310at2"/>
<dbReference type="Proteomes" id="UP000241829">
    <property type="component" value="Chromosome"/>
</dbReference>
<organism evidence="1 2">
    <name type="scientific">Pulveribacter suum</name>
    <dbReference type="NCBI Taxonomy" id="2116657"/>
    <lineage>
        <taxon>Bacteria</taxon>
        <taxon>Pseudomonadati</taxon>
        <taxon>Pseudomonadota</taxon>
        <taxon>Betaproteobacteria</taxon>
        <taxon>Burkholderiales</taxon>
        <taxon>Comamonadaceae</taxon>
        <taxon>Pulveribacter</taxon>
    </lineage>
</organism>
<accession>A0A2P1NLI9</accession>
<reference evidence="2" key="1">
    <citation type="submission" date="2018-03" db="EMBL/GenBank/DDBJ databases">
        <title>Genome sequencing of Melaminivora sp. strain SC2-7.</title>
        <authorList>
            <person name="Kim S.-J."/>
            <person name="Heo J."/>
            <person name="Ahn J.-H."/>
            <person name="Kwon S.-W."/>
        </authorList>
    </citation>
    <scope>NUCLEOTIDE SEQUENCE [LARGE SCALE GENOMIC DNA]</scope>
    <source>
        <strain evidence="2">SC2-7</strain>
    </source>
</reference>
<proteinExistence type="predicted"/>
<dbReference type="AlphaFoldDB" id="A0A2P1NLI9"/>
<protein>
    <submittedName>
        <fullName evidence="1">Uncharacterized protein</fullName>
    </submittedName>
</protein>
<dbReference type="KEGG" id="melm:C7H73_09680"/>
<gene>
    <name evidence="1" type="ORF">C7H73_09680</name>
</gene>
<sequence length="128" mass="14673">MKLFSFPAAALEKAIHKRILSLPPEHREWFAERWQQKPYKKSFIENKAMPLVTLVAKGKTWDDETFTQGLAEWDVTFYEAEAEVLRPLVEGDGLIQLMQKNLPPERAQALLARLQVRRPTGNPTAATD</sequence>
<dbReference type="RefSeq" id="WP_106846456.1">
    <property type="nucleotide sequence ID" value="NZ_CP027792.1"/>
</dbReference>